<gene>
    <name evidence="4" type="ORF">B0H16DRAFT_1469535</name>
</gene>
<keyword evidence="5" id="KW-1185">Reference proteome</keyword>
<dbReference type="InterPro" id="IPR001680">
    <property type="entry name" value="WD40_rpt"/>
</dbReference>
<evidence type="ECO:0000256" key="1">
    <source>
        <dbReference type="PROSITE-ProRule" id="PRU00221"/>
    </source>
</evidence>
<feature type="transmembrane region" description="Helical" evidence="3">
    <location>
        <begin position="391"/>
        <end position="410"/>
    </location>
</feature>
<sequence>MSGGEYKVFAELTVSNMTAGPVNCLLFIKDATILVSGGDDQVLRVWTIETGECFQELRDPRWGQITALSWLPGQFQVDESAVLFIGTGRGVVSTYPFSNERTQFVRQASSTCTVFSLDDSVEVQAMDASNSRFAVASHSGEIYPAASSFLAIKANASSFTPAAWETCTYFSPAPISTVLTIPLVFIATPTPGISSTRENYMGACKLVQAPAMTYLTLRSISGSAALSAYDDMKGVHNLSSGNFDIYKPADSLHPMTLRIPTSDRFIKQCVFAEDGRILVCGGDHGTLHLFQLGESPQRTTLCGEAADQAFSTPDYHYIAGGESEEPATIFVWRKPTKKRAAENRMIRKLQADQETVVHQAAKKEMEAQALREKLADMEELLQSTQNRSRNAWLVGALIAIAILVIGLYPAHRDGYLRLPLHLL</sequence>
<reference evidence="4" key="1">
    <citation type="submission" date="2023-03" db="EMBL/GenBank/DDBJ databases">
        <title>Massive genome expansion in bonnet fungi (Mycena s.s.) driven by repeated elements and novel gene families across ecological guilds.</title>
        <authorList>
            <consortium name="Lawrence Berkeley National Laboratory"/>
            <person name="Harder C.B."/>
            <person name="Miyauchi S."/>
            <person name="Viragh M."/>
            <person name="Kuo A."/>
            <person name="Thoen E."/>
            <person name="Andreopoulos B."/>
            <person name="Lu D."/>
            <person name="Skrede I."/>
            <person name="Drula E."/>
            <person name="Henrissat B."/>
            <person name="Morin E."/>
            <person name="Kohler A."/>
            <person name="Barry K."/>
            <person name="LaButti K."/>
            <person name="Morin E."/>
            <person name="Salamov A."/>
            <person name="Lipzen A."/>
            <person name="Mereny Z."/>
            <person name="Hegedus B."/>
            <person name="Baldrian P."/>
            <person name="Stursova M."/>
            <person name="Weitz H."/>
            <person name="Taylor A."/>
            <person name="Grigoriev I.V."/>
            <person name="Nagy L.G."/>
            <person name="Martin F."/>
            <person name="Kauserud H."/>
        </authorList>
    </citation>
    <scope>NUCLEOTIDE SEQUENCE</scope>
    <source>
        <strain evidence="4">CBHHK182m</strain>
    </source>
</reference>
<dbReference type="EMBL" id="JARKIB010000158">
    <property type="protein sequence ID" value="KAJ7730564.1"/>
    <property type="molecule type" value="Genomic_DNA"/>
</dbReference>
<dbReference type="AlphaFoldDB" id="A0AAD7HYH6"/>
<keyword evidence="2" id="KW-0175">Coiled coil</keyword>
<dbReference type="Gene3D" id="2.130.10.10">
    <property type="entry name" value="YVTN repeat-like/Quinoprotein amine dehydrogenase"/>
    <property type="match status" value="1"/>
</dbReference>
<keyword evidence="3" id="KW-0472">Membrane</keyword>
<accession>A0AAD7HYH6</accession>
<keyword evidence="1" id="KW-0853">WD repeat</keyword>
<keyword evidence="3" id="KW-0812">Transmembrane</keyword>
<organism evidence="4 5">
    <name type="scientific">Mycena metata</name>
    <dbReference type="NCBI Taxonomy" id="1033252"/>
    <lineage>
        <taxon>Eukaryota</taxon>
        <taxon>Fungi</taxon>
        <taxon>Dikarya</taxon>
        <taxon>Basidiomycota</taxon>
        <taxon>Agaricomycotina</taxon>
        <taxon>Agaricomycetes</taxon>
        <taxon>Agaricomycetidae</taxon>
        <taxon>Agaricales</taxon>
        <taxon>Marasmiineae</taxon>
        <taxon>Mycenaceae</taxon>
        <taxon>Mycena</taxon>
    </lineage>
</organism>
<evidence type="ECO:0000256" key="3">
    <source>
        <dbReference type="SAM" id="Phobius"/>
    </source>
</evidence>
<keyword evidence="3" id="KW-1133">Transmembrane helix</keyword>
<dbReference type="InterPro" id="IPR036322">
    <property type="entry name" value="WD40_repeat_dom_sf"/>
</dbReference>
<dbReference type="PROSITE" id="PS50082">
    <property type="entry name" value="WD_REPEATS_2"/>
    <property type="match status" value="1"/>
</dbReference>
<evidence type="ECO:0000313" key="5">
    <source>
        <dbReference type="Proteomes" id="UP001215598"/>
    </source>
</evidence>
<dbReference type="SUPFAM" id="SSF50978">
    <property type="entry name" value="WD40 repeat-like"/>
    <property type="match status" value="1"/>
</dbReference>
<protein>
    <submittedName>
        <fullName evidence="4">WD40-repeat-containing domain protein</fullName>
    </submittedName>
</protein>
<dbReference type="SMART" id="SM00320">
    <property type="entry name" value="WD40"/>
    <property type="match status" value="2"/>
</dbReference>
<dbReference type="InterPro" id="IPR015943">
    <property type="entry name" value="WD40/YVTN_repeat-like_dom_sf"/>
</dbReference>
<evidence type="ECO:0000313" key="4">
    <source>
        <dbReference type="EMBL" id="KAJ7730564.1"/>
    </source>
</evidence>
<evidence type="ECO:0000256" key="2">
    <source>
        <dbReference type="SAM" id="Coils"/>
    </source>
</evidence>
<proteinExistence type="predicted"/>
<feature type="coiled-coil region" evidence="2">
    <location>
        <begin position="360"/>
        <end position="387"/>
    </location>
</feature>
<dbReference type="Pfam" id="PF00400">
    <property type="entry name" value="WD40"/>
    <property type="match status" value="1"/>
</dbReference>
<dbReference type="Proteomes" id="UP001215598">
    <property type="component" value="Unassembled WGS sequence"/>
</dbReference>
<comment type="caution">
    <text evidence="4">The sequence shown here is derived from an EMBL/GenBank/DDBJ whole genome shotgun (WGS) entry which is preliminary data.</text>
</comment>
<name>A0AAD7HYH6_9AGAR</name>
<feature type="repeat" description="WD" evidence="1">
    <location>
        <begin position="22"/>
        <end position="56"/>
    </location>
</feature>